<evidence type="ECO:0000313" key="4">
    <source>
        <dbReference type="EMBL" id="MDN7130410.1"/>
    </source>
</evidence>
<feature type="region of interest" description="Disordered" evidence="1">
    <location>
        <begin position="228"/>
        <end position="249"/>
    </location>
</feature>
<keyword evidence="3" id="KW-0489">Methyltransferase</keyword>
<keyword evidence="3" id="KW-0808">Transferase</keyword>
<dbReference type="Proteomes" id="UP001169491">
    <property type="component" value="Unassembled WGS sequence"/>
</dbReference>
<keyword evidence="5" id="KW-1185">Reference proteome</keyword>
<accession>A0AAW7QZW8</accession>
<sequence>MLKPAFREQAVKAPKHWQQLACGQWLKTQTEQELAPHCERLYGYHFARVGCLTAELELPKFAVAHQFSVAEQLHEQVQVQAKSTDWPFAEDALDSILMVGQLEFESDPHQVLRDVSRSLIADGKLIYVGFNPFSPNLLTGLWPGNRKRYPWSGRYFSKARLLDWLSLLNFEVTVQQYFAPSLLQQRWGILQAGMERIYKFIPQSGALYLVVAKKREFPLTLVSERHKHRQVRPNLQTAPLANQTQPKEY</sequence>
<dbReference type="Pfam" id="PF08241">
    <property type="entry name" value="Methyltransf_11"/>
    <property type="match status" value="1"/>
</dbReference>
<reference evidence="5 6" key="1">
    <citation type="submission" date="2021-03" db="EMBL/GenBank/DDBJ databases">
        <title>Pseudidiomarina terrestris, a new bacterium isolated from saline soil.</title>
        <authorList>
            <person name="Galisteo C."/>
            <person name="De La Haba R."/>
            <person name="Sanchez-Porro C."/>
            <person name="Ventosa A."/>
        </authorList>
    </citation>
    <scope>NUCLEOTIDE SEQUENCE [LARGE SCALE GENOMIC DNA]</scope>
    <source>
        <strain evidence="3 6">1APP75-32.1</strain>
        <strain evidence="5">1APR75-15</strain>
        <strain evidence="4">1ASR75-15</strain>
    </source>
</reference>
<evidence type="ECO:0000313" key="6">
    <source>
        <dbReference type="Proteomes" id="UP001169492"/>
    </source>
</evidence>
<evidence type="ECO:0000313" key="5">
    <source>
        <dbReference type="Proteomes" id="UP001169491"/>
    </source>
</evidence>
<evidence type="ECO:0000313" key="3">
    <source>
        <dbReference type="EMBL" id="MDN7123910.1"/>
    </source>
</evidence>
<dbReference type="Gene3D" id="3.40.50.150">
    <property type="entry name" value="Vaccinia Virus protein VP39"/>
    <property type="match status" value="1"/>
</dbReference>
<feature type="domain" description="Methyltransferase type 11" evidence="2">
    <location>
        <begin position="68"/>
        <end position="126"/>
    </location>
</feature>
<dbReference type="EMBL" id="JAGGJC010000005">
    <property type="protein sequence ID" value="MDN7130410.1"/>
    <property type="molecule type" value="Genomic_DNA"/>
</dbReference>
<name>A0AAW7QZW8_9GAMM</name>
<dbReference type="GO" id="GO:0032259">
    <property type="term" value="P:methylation"/>
    <property type="evidence" value="ECO:0007669"/>
    <property type="project" value="UniProtKB-KW"/>
</dbReference>
<evidence type="ECO:0000256" key="1">
    <source>
        <dbReference type="SAM" id="MobiDB-lite"/>
    </source>
</evidence>
<gene>
    <name evidence="3" type="ORF">J6I90_03375</name>
    <name evidence="4" type="ORF">J6I92_11050</name>
</gene>
<dbReference type="EMBL" id="JAGGJB010000002">
    <property type="protein sequence ID" value="MDN7123910.1"/>
    <property type="molecule type" value="Genomic_DNA"/>
</dbReference>
<protein>
    <submittedName>
        <fullName evidence="3">Methyltransferase domain-containing protein</fullName>
    </submittedName>
</protein>
<feature type="compositionally biased region" description="Polar residues" evidence="1">
    <location>
        <begin position="233"/>
        <end position="249"/>
    </location>
</feature>
<dbReference type="InterPro" id="IPR029063">
    <property type="entry name" value="SAM-dependent_MTases_sf"/>
</dbReference>
<dbReference type="RefSeq" id="WP_301774079.1">
    <property type="nucleotide sequence ID" value="NZ_JAGGJB010000002.1"/>
</dbReference>
<dbReference type="AlphaFoldDB" id="A0AAW7QZW8"/>
<organism evidence="3 6">
    <name type="scientific">Pseudidiomarina terrestris</name>
    <dbReference type="NCBI Taxonomy" id="2820060"/>
    <lineage>
        <taxon>Bacteria</taxon>
        <taxon>Pseudomonadati</taxon>
        <taxon>Pseudomonadota</taxon>
        <taxon>Gammaproteobacteria</taxon>
        <taxon>Alteromonadales</taxon>
        <taxon>Idiomarinaceae</taxon>
        <taxon>Pseudidiomarina</taxon>
    </lineage>
</organism>
<evidence type="ECO:0000259" key="2">
    <source>
        <dbReference type="Pfam" id="PF08241"/>
    </source>
</evidence>
<dbReference type="InterPro" id="IPR013216">
    <property type="entry name" value="Methyltransf_11"/>
</dbReference>
<dbReference type="GO" id="GO:0008757">
    <property type="term" value="F:S-adenosylmethionine-dependent methyltransferase activity"/>
    <property type="evidence" value="ECO:0007669"/>
    <property type="project" value="InterPro"/>
</dbReference>
<comment type="caution">
    <text evidence="3">The sequence shown here is derived from an EMBL/GenBank/DDBJ whole genome shotgun (WGS) entry which is preliminary data.</text>
</comment>
<proteinExistence type="predicted"/>
<dbReference type="Proteomes" id="UP001169492">
    <property type="component" value="Unassembled WGS sequence"/>
</dbReference>
<dbReference type="SUPFAM" id="SSF53335">
    <property type="entry name" value="S-adenosyl-L-methionine-dependent methyltransferases"/>
    <property type="match status" value="1"/>
</dbReference>